<proteinExistence type="predicted"/>
<feature type="region of interest" description="Disordered" evidence="1">
    <location>
        <begin position="1"/>
        <end position="21"/>
    </location>
</feature>
<feature type="compositionally biased region" description="Basic and acidic residues" evidence="1">
    <location>
        <begin position="7"/>
        <end position="21"/>
    </location>
</feature>
<dbReference type="STRING" id="1266370.NITGR_90085"/>
<dbReference type="HOGENOM" id="CLU_962550_0_0_0"/>
<keyword evidence="3" id="KW-1185">Reference proteome</keyword>
<dbReference type="RefSeq" id="WP_005011322.1">
    <property type="nucleotide sequence ID" value="NZ_HG422173.1"/>
</dbReference>
<dbReference type="InParanoid" id="M1Z2G6"/>
<reference evidence="2 3" key="1">
    <citation type="journal article" date="2013" name="Front. Microbiol.">
        <title>The genome of Nitrospina gracilis illuminates the metabolism and evolution of the major marine nitrite oxidizer.</title>
        <authorList>
            <person name="Luecker S."/>
            <person name="Nowka B."/>
            <person name="Rattei T."/>
            <person name="Spieck E."/>
            <person name="and Daims H."/>
        </authorList>
    </citation>
    <scope>NUCLEOTIDE SEQUENCE [LARGE SCALE GENOMIC DNA]</scope>
    <source>
        <strain evidence="2 3">3/211</strain>
    </source>
</reference>
<accession>M1Z2G6</accession>
<dbReference type="Proteomes" id="UP000011704">
    <property type="component" value="Unassembled WGS sequence"/>
</dbReference>
<name>M1Z2G6_NITG3</name>
<evidence type="ECO:0000313" key="3">
    <source>
        <dbReference type="Proteomes" id="UP000011704"/>
    </source>
</evidence>
<gene>
    <name evidence="2" type="ORF">NITGR_90085</name>
</gene>
<sequence length="289" mass="33789">MLAFAKDITKTDPSHPEESNNEKLKEYMEYQRSLNHERLVFHALDRAKTGLQQIIQDSWGEATKSETHLKENFPVSQRYADQETLMIMLRKLVNAHNSTNNWYQMNPFFCGVVYDALERFLAMYNRLAKEEPEKAEELGIAEGGREVDFDDWVRLYFLDLDFMIGQEMNYVHFANRRRNKAIETFIGQQMASGKSREDAAKEAGDEFNMDEASIRIYLGYEINHQDLELFYTSAENPIYEYLYDPSAEEGFMDGETLIDYSYFLGHQLKGLSETEAEKVLEDIEKLSKH</sequence>
<dbReference type="EMBL" id="CAQJ01000099">
    <property type="protein sequence ID" value="CCQ91946.1"/>
    <property type="molecule type" value="Genomic_DNA"/>
</dbReference>
<comment type="caution">
    <text evidence="2">The sequence shown here is derived from an EMBL/GenBank/DDBJ whole genome shotgun (WGS) entry which is preliminary data.</text>
</comment>
<evidence type="ECO:0000256" key="1">
    <source>
        <dbReference type="SAM" id="MobiDB-lite"/>
    </source>
</evidence>
<protein>
    <submittedName>
        <fullName evidence="2">Uncharacterized protein</fullName>
    </submittedName>
</protein>
<evidence type="ECO:0000313" key="2">
    <source>
        <dbReference type="EMBL" id="CCQ91946.1"/>
    </source>
</evidence>
<organism evidence="2 3">
    <name type="scientific">Nitrospina gracilis (strain 3/211)</name>
    <dbReference type="NCBI Taxonomy" id="1266370"/>
    <lineage>
        <taxon>Bacteria</taxon>
        <taxon>Pseudomonadati</taxon>
        <taxon>Nitrospinota/Tectimicrobiota group</taxon>
        <taxon>Nitrospinota</taxon>
        <taxon>Nitrospinia</taxon>
        <taxon>Nitrospinales</taxon>
        <taxon>Nitrospinaceae</taxon>
        <taxon>Nitrospina</taxon>
    </lineage>
</organism>
<dbReference type="AlphaFoldDB" id="M1Z2G6"/>